<sequence length="122" mass="12978">MAVAGERWSAALEAKALLQASLPQHLLQASLPDVWPMANEVDVVRTSNFDWVEHSSWHASLFSLAWRRSLYDSEAVTTATMTSIFGSVAGSGSYRGRSGQTWCLGAASAPACISAALSSCSL</sequence>
<reference evidence="1" key="1">
    <citation type="submission" date="2015-04" db="UniProtKB">
        <authorList>
            <consortium name="EnsemblPlants"/>
        </authorList>
    </citation>
    <scope>IDENTIFICATION</scope>
</reference>
<dbReference type="EnsemblPlants" id="OMERI11G14000.1">
    <property type="protein sequence ID" value="OMERI11G14000.1"/>
    <property type="gene ID" value="OMERI11G14000"/>
</dbReference>
<reference evidence="1" key="2">
    <citation type="submission" date="2018-05" db="EMBL/GenBank/DDBJ databases">
        <title>OmerRS3 (Oryza meridionalis Reference Sequence Version 3).</title>
        <authorList>
            <person name="Zhang J."/>
            <person name="Kudrna D."/>
            <person name="Lee S."/>
            <person name="Talag J."/>
            <person name="Welchert J."/>
            <person name="Wing R.A."/>
        </authorList>
    </citation>
    <scope>NUCLEOTIDE SEQUENCE [LARGE SCALE GENOMIC DNA]</scope>
    <source>
        <strain evidence="1">cv. OR44</strain>
    </source>
</reference>
<accession>A0A0E0F6Q8</accession>
<dbReference type="AlphaFoldDB" id="A0A0E0F6Q8"/>
<keyword evidence="2" id="KW-1185">Reference proteome</keyword>
<dbReference type="Gramene" id="OMERI11G14000.1">
    <property type="protein sequence ID" value="OMERI11G14000.1"/>
    <property type="gene ID" value="OMERI11G14000"/>
</dbReference>
<proteinExistence type="predicted"/>
<name>A0A0E0F6Q8_9ORYZ</name>
<evidence type="ECO:0000313" key="2">
    <source>
        <dbReference type="Proteomes" id="UP000008021"/>
    </source>
</evidence>
<organism evidence="1">
    <name type="scientific">Oryza meridionalis</name>
    <dbReference type="NCBI Taxonomy" id="40149"/>
    <lineage>
        <taxon>Eukaryota</taxon>
        <taxon>Viridiplantae</taxon>
        <taxon>Streptophyta</taxon>
        <taxon>Embryophyta</taxon>
        <taxon>Tracheophyta</taxon>
        <taxon>Spermatophyta</taxon>
        <taxon>Magnoliopsida</taxon>
        <taxon>Liliopsida</taxon>
        <taxon>Poales</taxon>
        <taxon>Poaceae</taxon>
        <taxon>BOP clade</taxon>
        <taxon>Oryzoideae</taxon>
        <taxon>Oryzeae</taxon>
        <taxon>Oryzinae</taxon>
        <taxon>Oryza</taxon>
    </lineage>
</organism>
<dbReference type="Proteomes" id="UP000008021">
    <property type="component" value="Chromosome 11"/>
</dbReference>
<protein>
    <submittedName>
        <fullName evidence="1">Uncharacterized protein</fullName>
    </submittedName>
</protein>
<dbReference type="HOGENOM" id="CLU_120192_0_1_1"/>
<evidence type="ECO:0000313" key="1">
    <source>
        <dbReference type="EnsemblPlants" id="OMERI11G14000.1"/>
    </source>
</evidence>